<reference evidence="2 3" key="1">
    <citation type="submission" date="2018-05" db="EMBL/GenBank/DDBJ databases">
        <title>Nocardioides silvaticus genome.</title>
        <authorList>
            <person name="Li C."/>
            <person name="Wang G."/>
        </authorList>
    </citation>
    <scope>NUCLEOTIDE SEQUENCE [LARGE SCALE GENOMIC DNA]</scope>
    <source>
        <strain evidence="2 3">CCTCC AB 2018079</strain>
    </source>
</reference>
<evidence type="ECO:0000313" key="3">
    <source>
        <dbReference type="Proteomes" id="UP000245507"/>
    </source>
</evidence>
<proteinExistence type="predicted"/>
<dbReference type="Proteomes" id="UP000245507">
    <property type="component" value="Unassembled WGS sequence"/>
</dbReference>
<feature type="region of interest" description="Disordered" evidence="1">
    <location>
        <begin position="1"/>
        <end position="25"/>
    </location>
</feature>
<feature type="region of interest" description="Disordered" evidence="1">
    <location>
        <begin position="87"/>
        <end position="163"/>
    </location>
</feature>
<dbReference type="EMBL" id="QGDD01000004">
    <property type="protein sequence ID" value="PWN02845.1"/>
    <property type="molecule type" value="Genomic_DNA"/>
</dbReference>
<evidence type="ECO:0000313" key="2">
    <source>
        <dbReference type="EMBL" id="PWN02845.1"/>
    </source>
</evidence>
<comment type="caution">
    <text evidence="2">The sequence shown here is derived from an EMBL/GenBank/DDBJ whole genome shotgun (WGS) entry which is preliminary data.</text>
</comment>
<dbReference type="AlphaFoldDB" id="A0A316TID4"/>
<accession>A0A316TID4</accession>
<dbReference type="PANTHER" id="PTHR24637">
    <property type="entry name" value="COLLAGEN"/>
    <property type="match status" value="1"/>
</dbReference>
<dbReference type="Pfam" id="PF01391">
    <property type="entry name" value="Collagen"/>
    <property type="match status" value="1"/>
</dbReference>
<evidence type="ECO:0000256" key="1">
    <source>
        <dbReference type="SAM" id="MobiDB-lite"/>
    </source>
</evidence>
<gene>
    <name evidence="2" type="ORF">DJ010_10590</name>
</gene>
<feature type="compositionally biased region" description="Low complexity" evidence="1">
    <location>
        <begin position="123"/>
        <end position="132"/>
    </location>
</feature>
<dbReference type="InterPro" id="IPR008160">
    <property type="entry name" value="Collagen"/>
</dbReference>
<dbReference type="PANTHER" id="PTHR24637:SF421">
    <property type="entry name" value="CUTICLE COLLAGEN DPY-2"/>
    <property type="match status" value="1"/>
</dbReference>
<protein>
    <recommendedName>
        <fullName evidence="4">Collagen-like protein</fullName>
    </recommendedName>
</protein>
<evidence type="ECO:0008006" key="4">
    <source>
        <dbReference type="Google" id="ProtNLM"/>
    </source>
</evidence>
<dbReference type="RefSeq" id="WP_109693646.1">
    <property type="nucleotide sequence ID" value="NZ_QGDD01000004.1"/>
</dbReference>
<feature type="compositionally biased region" description="Basic and acidic residues" evidence="1">
    <location>
        <begin position="1"/>
        <end position="15"/>
    </location>
</feature>
<keyword evidence="3" id="KW-1185">Reference proteome</keyword>
<sequence>MDKKSQRDADADVRSRMSSPRKYSRLTRTGAALAAGAALVLAAGGGAVAGSLITSADIADNSVRSRDVRDGTIRLMDIAERAKAKLAGADGATGPQGPAGPVGPAGPEGPAGPTGPSGPAGPAGPAGEQGPQGPIGPLGPTGDAGQDGVDGVSGYEPVDKTFSDVPLPIDDTSFFTVDCPDGKSPVGSGYLVQLYSPGGFVGVGSAPIAVQLLTGGVDFTFTQPAVNGATKATVNITAVCVTAEP</sequence>
<feature type="compositionally biased region" description="Low complexity" evidence="1">
    <location>
        <begin position="87"/>
        <end position="96"/>
    </location>
</feature>
<organism evidence="2 3">
    <name type="scientific">Nocardioides silvaticus</name>
    <dbReference type="NCBI Taxonomy" id="2201891"/>
    <lineage>
        <taxon>Bacteria</taxon>
        <taxon>Bacillati</taxon>
        <taxon>Actinomycetota</taxon>
        <taxon>Actinomycetes</taxon>
        <taxon>Propionibacteriales</taxon>
        <taxon>Nocardioidaceae</taxon>
        <taxon>Nocardioides</taxon>
    </lineage>
</organism>
<name>A0A316TID4_9ACTN</name>
<dbReference type="OrthoDB" id="3781644at2"/>